<dbReference type="PANTHER" id="PTHR10277:SF9">
    <property type="entry name" value="2-ISOPROPYLMALATE SYNTHASE 1, CHLOROPLASTIC-RELATED"/>
    <property type="match status" value="1"/>
</dbReference>
<dbReference type="Pfam" id="PF00682">
    <property type="entry name" value="HMGL-like"/>
    <property type="match status" value="1"/>
</dbReference>
<dbReference type="EMBL" id="CP036281">
    <property type="protein sequence ID" value="QDU80364.1"/>
    <property type="molecule type" value="Genomic_DNA"/>
</dbReference>
<evidence type="ECO:0000259" key="5">
    <source>
        <dbReference type="PROSITE" id="PS50991"/>
    </source>
</evidence>
<dbReference type="PROSITE" id="PS50991">
    <property type="entry name" value="PYR_CT"/>
    <property type="match status" value="1"/>
</dbReference>
<dbReference type="GO" id="GO:0003852">
    <property type="term" value="F:2-isopropylmalate synthase activity"/>
    <property type="evidence" value="ECO:0007669"/>
    <property type="project" value="UniProtKB-EC"/>
</dbReference>
<keyword evidence="3 6" id="KW-0808">Transferase</keyword>
<keyword evidence="2" id="KW-0432">Leucine biosynthesis</keyword>
<dbReference type="OrthoDB" id="9804858at2"/>
<evidence type="ECO:0000313" key="6">
    <source>
        <dbReference type="EMBL" id="QDU80364.1"/>
    </source>
</evidence>
<comment type="similarity">
    <text evidence="1">Belongs to the alpha-IPM synthase/homocitrate synthase family. LeuA type 1 subfamily.</text>
</comment>
<dbReference type="GO" id="GO:0009098">
    <property type="term" value="P:L-leucine biosynthetic process"/>
    <property type="evidence" value="ECO:0007669"/>
    <property type="project" value="UniProtKB-KW"/>
</dbReference>
<organism evidence="6 7">
    <name type="scientific">Polystyrenella longa</name>
    <dbReference type="NCBI Taxonomy" id="2528007"/>
    <lineage>
        <taxon>Bacteria</taxon>
        <taxon>Pseudomonadati</taxon>
        <taxon>Planctomycetota</taxon>
        <taxon>Planctomycetia</taxon>
        <taxon>Planctomycetales</taxon>
        <taxon>Planctomycetaceae</taxon>
        <taxon>Polystyrenella</taxon>
    </lineage>
</organism>
<dbReference type="InterPro" id="IPR054691">
    <property type="entry name" value="LeuA/HCS_post-cat"/>
</dbReference>
<evidence type="ECO:0000256" key="4">
    <source>
        <dbReference type="ARBA" id="ARBA00023211"/>
    </source>
</evidence>
<evidence type="ECO:0000256" key="3">
    <source>
        <dbReference type="ARBA" id="ARBA00022679"/>
    </source>
</evidence>
<gene>
    <name evidence="6" type="primary">leuA_2</name>
    <name evidence="6" type="ORF">Pla110_20910</name>
</gene>
<dbReference type="InterPro" id="IPR013785">
    <property type="entry name" value="Aldolase_TIM"/>
</dbReference>
<reference evidence="6 7" key="1">
    <citation type="submission" date="2019-02" db="EMBL/GenBank/DDBJ databases">
        <title>Deep-cultivation of Planctomycetes and their phenomic and genomic characterization uncovers novel biology.</title>
        <authorList>
            <person name="Wiegand S."/>
            <person name="Jogler M."/>
            <person name="Boedeker C."/>
            <person name="Pinto D."/>
            <person name="Vollmers J."/>
            <person name="Rivas-Marin E."/>
            <person name="Kohn T."/>
            <person name="Peeters S.H."/>
            <person name="Heuer A."/>
            <person name="Rast P."/>
            <person name="Oberbeckmann S."/>
            <person name="Bunk B."/>
            <person name="Jeske O."/>
            <person name="Meyerdierks A."/>
            <person name="Storesund J.E."/>
            <person name="Kallscheuer N."/>
            <person name="Luecker S."/>
            <person name="Lage O.M."/>
            <person name="Pohl T."/>
            <person name="Merkel B.J."/>
            <person name="Hornburger P."/>
            <person name="Mueller R.-W."/>
            <person name="Bruemmer F."/>
            <person name="Labrenz M."/>
            <person name="Spormann A.M."/>
            <person name="Op den Camp H."/>
            <person name="Overmann J."/>
            <person name="Amann R."/>
            <person name="Jetten M.S.M."/>
            <person name="Mascher T."/>
            <person name="Medema M.H."/>
            <person name="Devos D.P."/>
            <person name="Kaster A.-K."/>
            <person name="Ovreas L."/>
            <person name="Rohde M."/>
            <person name="Galperin M.Y."/>
            <person name="Jogler C."/>
        </authorList>
    </citation>
    <scope>NUCLEOTIDE SEQUENCE [LARGE SCALE GENOMIC DNA]</scope>
    <source>
        <strain evidence="6 7">Pla110</strain>
    </source>
</reference>
<proteinExistence type="inferred from homology"/>
<dbReference type="Gene3D" id="3.20.20.70">
    <property type="entry name" value="Aldolase class I"/>
    <property type="match status" value="1"/>
</dbReference>
<dbReference type="KEGG" id="plon:Pla110_20910"/>
<name>A0A518CMF4_9PLAN</name>
<dbReference type="InterPro" id="IPR050073">
    <property type="entry name" value="2-IPM_HCS-like"/>
</dbReference>
<keyword evidence="7" id="KW-1185">Reference proteome</keyword>
<evidence type="ECO:0000256" key="1">
    <source>
        <dbReference type="ARBA" id="ARBA00009396"/>
    </source>
</evidence>
<keyword evidence="4" id="KW-0464">Manganese</keyword>
<dbReference type="AlphaFoldDB" id="A0A518CMF4"/>
<keyword evidence="2" id="KW-0100">Branched-chain amino acid biosynthesis</keyword>
<keyword evidence="2" id="KW-0028">Amino-acid biosynthesis</keyword>
<dbReference type="RefSeq" id="WP_144995652.1">
    <property type="nucleotide sequence ID" value="NZ_CP036281.1"/>
</dbReference>
<evidence type="ECO:0000256" key="2">
    <source>
        <dbReference type="ARBA" id="ARBA00022430"/>
    </source>
</evidence>
<accession>A0A518CMF4</accession>
<feature type="domain" description="Pyruvate carboxyltransferase" evidence="5">
    <location>
        <begin position="137"/>
        <end position="240"/>
    </location>
</feature>
<protein>
    <submittedName>
        <fullName evidence="6">2-isopropylmalate synthase</fullName>
        <ecNumber evidence="6">2.3.3.13</ecNumber>
    </submittedName>
</protein>
<dbReference type="SUPFAM" id="SSF51569">
    <property type="entry name" value="Aldolase"/>
    <property type="match status" value="1"/>
</dbReference>
<dbReference type="PANTHER" id="PTHR10277">
    <property type="entry name" value="HOMOCITRATE SYNTHASE-RELATED"/>
    <property type="match status" value="1"/>
</dbReference>
<keyword evidence="6" id="KW-0012">Acyltransferase</keyword>
<dbReference type="Gene3D" id="1.10.238.260">
    <property type="match status" value="1"/>
</dbReference>
<sequence>MQLSICDVTLWGLKRTNPDGVSSDALIRIVSAIDSLNVDSILIPDELLIEPETAASLCSAVTSAEIIFAVTDPGSLIERIANTQRSEYSIRFMNLDDSSATADFNSLRTSSCLRVECEVDINSALASETLISSEKQGIDRLILTDRSGSLLPHQTEQILKQIVPRQSDKRQLGCRFRHDMGVSMANSLIAATQGIQSLDCSILGVGPYAGYTPLEEVATTLRIHSEQYSCTTKIKTENLLPVNQLVSEQLGLSICPNKPVSGENIFATEAGIHQDGLLKNPDTYLPYRPELVGASGIQLVIGRHSGKRAVAHRLEELGHSPQDEQVLHILDLIKKLPKGEKVTDDKLSQLFTQS</sequence>
<evidence type="ECO:0000313" key="7">
    <source>
        <dbReference type="Proteomes" id="UP000317178"/>
    </source>
</evidence>
<dbReference type="Proteomes" id="UP000317178">
    <property type="component" value="Chromosome"/>
</dbReference>
<dbReference type="Pfam" id="PF22617">
    <property type="entry name" value="HCS_D2"/>
    <property type="match status" value="1"/>
</dbReference>
<dbReference type="InterPro" id="IPR000891">
    <property type="entry name" value="PYR_CT"/>
</dbReference>
<dbReference type="EC" id="2.3.3.13" evidence="6"/>